<dbReference type="AlphaFoldDB" id="A0A7C9UTH5"/>
<dbReference type="RefSeq" id="WP_163676239.1">
    <property type="nucleotide sequence ID" value="NZ_JAAIYP010000032.1"/>
</dbReference>
<sequence>MRVGILAAALVLTAPAIAVAQGSLLDMGKAVLQQKVGGTGGTTSSSNSGGLGAALSTSDIASGLKEALRQGSAAVTQRLGQADGFNADPKVHIPLPDSLRSVQSALKMTGMSGLADDLELKLNRAAEAATPKAKQIFTSALEKMTLDDARAILNGPKDSATQYFKKAMTPDLKTAFRPVIDKTVAEAGAVKSFETLTSSAKGLPMVGDARSMLTDHVLDGALSGIFAYLAEEEAAIRDNPAKRGSELLRKVFGN</sequence>
<evidence type="ECO:0000313" key="2">
    <source>
        <dbReference type="EMBL" id="NFV79586.1"/>
    </source>
</evidence>
<keyword evidence="1" id="KW-0732">Signal</keyword>
<dbReference type="EMBL" id="JAAIYP010000032">
    <property type="protein sequence ID" value="NFV79586.1"/>
    <property type="molecule type" value="Genomic_DNA"/>
</dbReference>
<reference evidence="2 3" key="1">
    <citation type="submission" date="2020-02" db="EMBL/GenBank/DDBJ databases">
        <authorList>
            <person name="Dziuba M."/>
            <person name="Kuznetsov B."/>
            <person name="Mardanov A."/>
            <person name="Ravin N."/>
            <person name="Grouzdev D."/>
        </authorList>
    </citation>
    <scope>NUCLEOTIDE SEQUENCE [LARGE SCALE GENOMIC DNA]</scope>
    <source>
        <strain evidence="2 3">SpK</strain>
    </source>
</reference>
<gene>
    <name evidence="2" type="ORF">G4223_05630</name>
</gene>
<proteinExistence type="predicted"/>
<protein>
    <submittedName>
        <fullName evidence="2">DUF4197 domain-containing protein</fullName>
    </submittedName>
</protein>
<comment type="caution">
    <text evidence="2">The sequence shown here is derived from an EMBL/GenBank/DDBJ whole genome shotgun (WGS) entry which is preliminary data.</text>
</comment>
<dbReference type="InterPro" id="IPR025245">
    <property type="entry name" value="DUF4197"/>
</dbReference>
<feature type="signal peptide" evidence="1">
    <location>
        <begin position="1"/>
        <end position="20"/>
    </location>
</feature>
<organism evidence="2 3">
    <name type="scientific">Magnetospirillum aberrantis SpK</name>
    <dbReference type="NCBI Taxonomy" id="908842"/>
    <lineage>
        <taxon>Bacteria</taxon>
        <taxon>Pseudomonadati</taxon>
        <taxon>Pseudomonadota</taxon>
        <taxon>Alphaproteobacteria</taxon>
        <taxon>Rhodospirillales</taxon>
        <taxon>Rhodospirillaceae</taxon>
        <taxon>Magnetospirillum</taxon>
    </lineage>
</organism>
<keyword evidence="3" id="KW-1185">Reference proteome</keyword>
<evidence type="ECO:0000313" key="3">
    <source>
        <dbReference type="Proteomes" id="UP000480684"/>
    </source>
</evidence>
<dbReference type="Pfam" id="PF13852">
    <property type="entry name" value="DUF4197"/>
    <property type="match status" value="1"/>
</dbReference>
<evidence type="ECO:0000256" key="1">
    <source>
        <dbReference type="SAM" id="SignalP"/>
    </source>
</evidence>
<name>A0A7C9UTH5_9PROT</name>
<feature type="chain" id="PRO_5029005274" evidence="1">
    <location>
        <begin position="21"/>
        <end position="254"/>
    </location>
</feature>
<dbReference type="Proteomes" id="UP000480684">
    <property type="component" value="Unassembled WGS sequence"/>
</dbReference>
<accession>A0A7C9UTH5</accession>